<protein>
    <recommendedName>
        <fullName evidence="4">Transmembrane protein 135 N-terminal domain-containing protein</fullName>
    </recommendedName>
</protein>
<evidence type="ECO:0008006" key="4">
    <source>
        <dbReference type="Google" id="ProtNLM"/>
    </source>
</evidence>
<keyword evidence="3" id="KW-1185">Reference proteome</keyword>
<dbReference type="VEuPathDB" id="FungiDB:C8Q69DRAFT_466163"/>
<keyword evidence="1" id="KW-0472">Membrane</keyword>
<dbReference type="RefSeq" id="XP_028485135.1">
    <property type="nucleotide sequence ID" value="XM_028630542.1"/>
</dbReference>
<dbReference type="InterPro" id="IPR026749">
    <property type="entry name" value="Tmem135"/>
</dbReference>
<name>A0A443HUP6_BYSSP</name>
<dbReference type="AlphaFoldDB" id="A0A443HUP6"/>
<gene>
    <name evidence="2" type="ORF">C8Q69DRAFT_466163</name>
</gene>
<sequence length="537" mass="59569">MSPAEESASSASRPTVNPIVRNALRVTLSAKEYKLLHEQLIKRSPSLVRNHLPTPSRFEEIVSSKEKYNEAAIRASVRVFLATGTGLKLVDLILQKIRGETTKSKSRVAFIHSPKFRLSLALSLVLFLHRILHRFFTRLRANLRTEDARPFRERNPRVSKALTSRYAPAIGASLAGFALGVYPESQLRISVALYTATKSLEFLYNLLEDKGYFAHRPSWFGSWLLMPLSGAQLFHAFIYDRETIPKWFGDAILRFSPGYMHQPPSSLLADHQWPSDYELVDSLSKIAKLRWPPFISPILHPGDLNTLPSAVESISPITSPAHPLISSLSCALMHPSTPSCSTAFLHQVLLSVPRLGRLLTAVVVALSAAKYKSLLAQPFSSANTLSKQIVTMTAVLSAALSSAWGSICLLNFFLPRSFLPTKRFFLSGAIGGLPFAFVANGRSNFLYIFRAALYSAWKSGVKRGLWRGWKGGELWLIVLAWALLGSVLERKPAAVDSRGIRKGLAWLKGDGFADPVEVAAKRKARRASLQKRPDTRS</sequence>
<feature type="transmembrane region" description="Helical" evidence="1">
    <location>
        <begin position="389"/>
        <end position="412"/>
    </location>
</feature>
<keyword evidence="1" id="KW-1133">Transmembrane helix</keyword>
<proteinExistence type="predicted"/>
<feature type="transmembrane region" description="Helical" evidence="1">
    <location>
        <begin position="469"/>
        <end position="488"/>
    </location>
</feature>
<dbReference type="Proteomes" id="UP000283841">
    <property type="component" value="Unassembled WGS sequence"/>
</dbReference>
<keyword evidence="1" id="KW-0812">Transmembrane</keyword>
<accession>A0A443HUP6</accession>
<organism evidence="2 3">
    <name type="scientific">Byssochlamys spectabilis</name>
    <name type="common">Paecilomyces variotii</name>
    <dbReference type="NCBI Taxonomy" id="264951"/>
    <lineage>
        <taxon>Eukaryota</taxon>
        <taxon>Fungi</taxon>
        <taxon>Dikarya</taxon>
        <taxon>Ascomycota</taxon>
        <taxon>Pezizomycotina</taxon>
        <taxon>Eurotiomycetes</taxon>
        <taxon>Eurotiomycetidae</taxon>
        <taxon>Eurotiales</taxon>
        <taxon>Thermoascaceae</taxon>
        <taxon>Paecilomyces</taxon>
    </lineage>
</organism>
<dbReference type="GeneID" id="39599819"/>
<feature type="transmembrane region" description="Helical" evidence="1">
    <location>
        <begin position="424"/>
        <end position="449"/>
    </location>
</feature>
<evidence type="ECO:0000256" key="1">
    <source>
        <dbReference type="SAM" id="Phobius"/>
    </source>
</evidence>
<comment type="caution">
    <text evidence="2">The sequence shown here is derived from an EMBL/GenBank/DDBJ whole genome shotgun (WGS) entry which is preliminary data.</text>
</comment>
<evidence type="ECO:0000313" key="2">
    <source>
        <dbReference type="EMBL" id="RWQ95490.1"/>
    </source>
</evidence>
<dbReference type="EMBL" id="RCNU01000005">
    <property type="protein sequence ID" value="RWQ95490.1"/>
    <property type="molecule type" value="Genomic_DNA"/>
</dbReference>
<evidence type="ECO:0000313" key="3">
    <source>
        <dbReference type="Proteomes" id="UP000283841"/>
    </source>
</evidence>
<reference evidence="2 3" key="1">
    <citation type="journal article" date="2018" name="Front. Microbiol.">
        <title>Genomic and genetic insights into a cosmopolitan fungus, Paecilomyces variotii (Eurotiales).</title>
        <authorList>
            <person name="Urquhart A.S."/>
            <person name="Mondo S.J."/>
            <person name="Makela M.R."/>
            <person name="Hane J.K."/>
            <person name="Wiebenga A."/>
            <person name="He G."/>
            <person name="Mihaltcheva S."/>
            <person name="Pangilinan J."/>
            <person name="Lipzen A."/>
            <person name="Barry K."/>
            <person name="de Vries R.P."/>
            <person name="Grigoriev I.V."/>
            <person name="Idnurm A."/>
        </authorList>
    </citation>
    <scope>NUCLEOTIDE SEQUENCE [LARGE SCALE GENOMIC DNA]</scope>
    <source>
        <strain evidence="2 3">CBS 101075</strain>
    </source>
</reference>
<dbReference type="PANTHER" id="PTHR12459">
    <property type="entry name" value="TRANSMEMBRANE PROTEIN 135-RELATED"/>
    <property type="match status" value="1"/>
</dbReference>
<dbReference type="PANTHER" id="PTHR12459:SF19">
    <property type="entry name" value="TRANSMEMBRANE PROTEIN 135 N-TERMINAL DOMAIN-CONTAINING PROTEIN"/>
    <property type="match status" value="1"/>
</dbReference>